<reference evidence="1 2" key="1">
    <citation type="submission" date="2024-09" db="EMBL/GenBank/DDBJ databases">
        <authorList>
            <person name="Sun Q."/>
            <person name="Mori K."/>
        </authorList>
    </citation>
    <scope>NUCLEOTIDE SEQUENCE [LARGE SCALE GENOMIC DNA]</scope>
    <source>
        <strain evidence="1 2">TBRC 1432</strain>
    </source>
</reference>
<evidence type="ECO:0000313" key="2">
    <source>
        <dbReference type="Proteomes" id="UP001589810"/>
    </source>
</evidence>
<dbReference type="EMBL" id="JBHLUD010000009">
    <property type="protein sequence ID" value="MFC0545664.1"/>
    <property type="molecule type" value="Genomic_DNA"/>
</dbReference>
<sequence>MSAPVDRLPFAARMRALAEHALLLSEAEYRSVHRELDAGSSYHRHLALHYATVRRDIPELVRALHDPVLRRRALSAAMRVPVPDEALASLIDVVPRRDRLLVYGLLKRSRRRELADSLLPKVFSLRGRVEASRLLPACSPAVVAEWLPRTGADLSVQRQLVKTVPKVVLGLISDESRPILLEALVAREPEAVGQLVARHPELCRSARLALAALPSTSDIEPLIARLRGAERVQVLAALPLPQRRRLVDQHSSVDEVATLPIEDRRIHAAERKYLLAALPFEEVSEQLLPATMRPQLRLRARAWHDFLACAARSSDASVFAGAVAYTDRAWRDAHYVRTVVLNQLASAPRRLLDAVPEALWQRMIDTISAQLDNSRASRRALRRLVDRIRPMTATRAVELVTRDRRNGLKPEVWEHIAGSRTDLVDAVLDAGWPGPTRRTGRWNAAQQARYEAQAIRLAMDEMAEIGVRARAVTMIRDQQVLATLVDTAPQSLAVAAIRGTRTQSVLVRCIESRPGPVAQAASRVLADLDDGRWTAASVGGLKEQARLLAEIRPPDAVDRLLGLWRSHHRDIKAVAAASLLTFLGEDPRAAVAVAEAMSDEDSTVRQAVWKRPSTLTRDQLVTRARLIVEAIRSGQRDVIDTYALCWRLAPEGFDRVVERAGGPYDAAISAAVTNAIARVADTEIGERVALSLLERVVGVGVDVRQWLADHHQIAVGSALLCRRLVDAYLRVGMPRAAADLLFSQAVQTLDVSWWRELVTVVGDRPDRLPGPVFLSSSGWNETAAVEILAELAGIGGYVGARLEVWLVGFGGRQSEWTPPWRERLAELRAHEDIDIRELAGAVRVT</sequence>
<dbReference type="Proteomes" id="UP001589810">
    <property type="component" value="Unassembled WGS sequence"/>
</dbReference>
<comment type="caution">
    <text evidence="1">The sequence shown here is derived from an EMBL/GenBank/DDBJ whole genome shotgun (WGS) entry which is preliminary data.</text>
</comment>
<dbReference type="InterPro" id="IPR016024">
    <property type="entry name" value="ARM-type_fold"/>
</dbReference>
<dbReference type="SUPFAM" id="SSF48371">
    <property type="entry name" value="ARM repeat"/>
    <property type="match status" value="1"/>
</dbReference>
<evidence type="ECO:0000313" key="1">
    <source>
        <dbReference type="EMBL" id="MFC0545664.1"/>
    </source>
</evidence>
<proteinExistence type="predicted"/>
<keyword evidence="2" id="KW-1185">Reference proteome</keyword>
<evidence type="ECO:0008006" key="3">
    <source>
        <dbReference type="Google" id="ProtNLM"/>
    </source>
</evidence>
<organism evidence="1 2">
    <name type="scientific">Kutzneria chonburiensis</name>
    <dbReference type="NCBI Taxonomy" id="1483604"/>
    <lineage>
        <taxon>Bacteria</taxon>
        <taxon>Bacillati</taxon>
        <taxon>Actinomycetota</taxon>
        <taxon>Actinomycetes</taxon>
        <taxon>Pseudonocardiales</taxon>
        <taxon>Pseudonocardiaceae</taxon>
        <taxon>Kutzneria</taxon>
    </lineage>
</organism>
<name>A0ABV6MZB6_9PSEU</name>
<gene>
    <name evidence="1" type="ORF">ACFFH7_29405</name>
</gene>
<dbReference type="RefSeq" id="WP_273944057.1">
    <property type="nucleotide sequence ID" value="NZ_CP097263.1"/>
</dbReference>
<accession>A0ABV6MZB6</accession>
<protein>
    <recommendedName>
        <fullName evidence="3">HEAT repeat domain-containing protein</fullName>
    </recommendedName>
</protein>